<dbReference type="Pfam" id="PF00147">
    <property type="entry name" value="Fibrinogen_C"/>
    <property type="match status" value="1"/>
</dbReference>
<keyword evidence="1" id="KW-0175">Coiled coil</keyword>
<dbReference type="PANTHER" id="PTHR19143">
    <property type="entry name" value="FIBRINOGEN/TENASCIN/ANGIOPOEITIN"/>
    <property type="match status" value="1"/>
</dbReference>
<dbReference type="OMA" id="CLTTTHN"/>
<evidence type="ECO:0000313" key="4">
    <source>
        <dbReference type="Proteomes" id="UP000504633"/>
    </source>
</evidence>
<feature type="domain" description="Fibrinogen C-terminal" evidence="3">
    <location>
        <begin position="122"/>
        <end position="339"/>
    </location>
</feature>
<dbReference type="RefSeq" id="XP_023176681.2">
    <property type="nucleotide sequence ID" value="XM_023320913.2"/>
</dbReference>
<accession>A0A6J1MCT5</accession>
<dbReference type="AlphaFoldDB" id="A0A6J1MCT5"/>
<evidence type="ECO:0000313" key="5">
    <source>
        <dbReference type="RefSeq" id="XP_023176681.2"/>
    </source>
</evidence>
<dbReference type="KEGG" id="dhe:111603364"/>
<dbReference type="GO" id="GO:0005615">
    <property type="term" value="C:extracellular space"/>
    <property type="evidence" value="ECO:0007669"/>
    <property type="project" value="TreeGrafter"/>
</dbReference>
<dbReference type="FunFam" id="3.90.215.10:FF:000010">
    <property type="entry name" value="Uncharacterized protein, isoform B"/>
    <property type="match status" value="1"/>
</dbReference>
<reference evidence="5" key="1">
    <citation type="submission" date="2025-08" db="UniProtKB">
        <authorList>
            <consortium name="RefSeq"/>
        </authorList>
    </citation>
    <scope>IDENTIFICATION</scope>
    <source>
        <strain evidence="5">15085-1641.00</strain>
        <tissue evidence="5">Whole body</tissue>
    </source>
</reference>
<dbReference type="Gene3D" id="3.90.215.10">
    <property type="entry name" value="Gamma Fibrinogen, chain A, domain 1"/>
    <property type="match status" value="1"/>
</dbReference>
<dbReference type="SUPFAM" id="SSF56496">
    <property type="entry name" value="Fibrinogen C-terminal domain-like"/>
    <property type="match status" value="1"/>
</dbReference>
<dbReference type="PROSITE" id="PS51406">
    <property type="entry name" value="FIBRINOGEN_C_2"/>
    <property type="match status" value="1"/>
</dbReference>
<feature type="coiled-coil region" evidence="1">
    <location>
        <begin position="44"/>
        <end position="78"/>
    </location>
</feature>
<dbReference type="OrthoDB" id="6145874at2759"/>
<feature type="signal peptide" evidence="2">
    <location>
        <begin position="1"/>
        <end position="22"/>
    </location>
</feature>
<dbReference type="CDD" id="cd00087">
    <property type="entry name" value="FReD"/>
    <property type="match status" value="1"/>
</dbReference>
<gene>
    <name evidence="5" type="primary">LOC111603364</name>
</gene>
<dbReference type="InterPro" id="IPR002181">
    <property type="entry name" value="Fibrinogen_a/b/g_C_dom"/>
</dbReference>
<feature type="chain" id="PRO_5026672446" evidence="2">
    <location>
        <begin position="23"/>
        <end position="342"/>
    </location>
</feature>
<dbReference type="InterPro" id="IPR036056">
    <property type="entry name" value="Fibrinogen-like_C"/>
</dbReference>
<keyword evidence="4" id="KW-1185">Reference proteome</keyword>
<sequence length="342" mass="37749">MAQTLQLDVLVTMLACLTTTQTNVSDPMLPPDNVTSGNCPLASISNLNTKIQSLSEELASARQQMGSLQEQLVDLLRRAVPVAPLDKSFSTRILDVKPQIVEEPVVPDAAVSAAAAGLGEPTNAPGTPKNCLKQQHGIVRIRLADNTEPFFVFCDQNTRGGGWTVVANRKDGSEDFNRKWADYKIGFGPLTTEFFIGLEKLHKITNSEDNELLVVLENRKQEQRYALYDHFSIGSETEQYYLNVLGTYQGDASDALRQHSGKKFTTQDRDNDESSANCAVAQSSAFWYSNVCTLSNPFGLYQPLLDRDVDGFKGILWHGFLNGPKGSLKKLRMLVRPRSSSS</sequence>
<protein>
    <submittedName>
        <fullName evidence="5">Fibrinogen-like protein A</fullName>
    </submittedName>
</protein>
<dbReference type="PANTHER" id="PTHR19143:SF327">
    <property type="entry name" value="FI21813P1-RELATED"/>
    <property type="match status" value="1"/>
</dbReference>
<dbReference type="GeneID" id="111603364"/>
<organism evidence="4 5">
    <name type="scientific">Drosophila hydei</name>
    <name type="common">Fruit fly</name>
    <dbReference type="NCBI Taxonomy" id="7224"/>
    <lineage>
        <taxon>Eukaryota</taxon>
        <taxon>Metazoa</taxon>
        <taxon>Ecdysozoa</taxon>
        <taxon>Arthropoda</taxon>
        <taxon>Hexapoda</taxon>
        <taxon>Insecta</taxon>
        <taxon>Pterygota</taxon>
        <taxon>Neoptera</taxon>
        <taxon>Endopterygota</taxon>
        <taxon>Diptera</taxon>
        <taxon>Brachycera</taxon>
        <taxon>Muscomorpha</taxon>
        <taxon>Ephydroidea</taxon>
        <taxon>Drosophilidae</taxon>
        <taxon>Drosophila</taxon>
    </lineage>
</organism>
<proteinExistence type="predicted"/>
<keyword evidence="2" id="KW-0732">Signal</keyword>
<evidence type="ECO:0000256" key="1">
    <source>
        <dbReference type="SAM" id="Coils"/>
    </source>
</evidence>
<dbReference type="Proteomes" id="UP000504633">
    <property type="component" value="Unplaced"/>
</dbReference>
<dbReference type="SMART" id="SM00186">
    <property type="entry name" value="FBG"/>
    <property type="match status" value="1"/>
</dbReference>
<evidence type="ECO:0000256" key="2">
    <source>
        <dbReference type="SAM" id="SignalP"/>
    </source>
</evidence>
<name>A0A6J1MCT5_DROHY</name>
<evidence type="ECO:0000259" key="3">
    <source>
        <dbReference type="PROSITE" id="PS51406"/>
    </source>
</evidence>
<dbReference type="InterPro" id="IPR050373">
    <property type="entry name" value="Fibrinogen_C-term_domain"/>
</dbReference>
<dbReference type="InterPro" id="IPR014716">
    <property type="entry name" value="Fibrinogen_a/b/g_C_1"/>
</dbReference>